<dbReference type="AlphaFoldDB" id="A0ABD2SQ75"/>
<name>A0ABD2SQ75_9SOLN</name>
<dbReference type="PANTHER" id="PTHR23201:SF98">
    <property type="entry name" value="GIBBERELLIN-REGULATED PROTEIN 11-LIKE"/>
    <property type="match status" value="1"/>
</dbReference>
<accession>A0ABD2SQ75</accession>
<evidence type="ECO:0008006" key="5">
    <source>
        <dbReference type="Google" id="ProtNLM"/>
    </source>
</evidence>
<evidence type="ECO:0000313" key="3">
    <source>
        <dbReference type="EMBL" id="KAL3345946.1"/>
    </source>
</evidence>
<reference evidence="3 4" key="1">
    <citation type="submission" date="2024-05" db="EMBL/GenBank/DDBJ databases">
        <title>De novo assembly of an allotetraploid wild potato.</title>
        <authorList>
            <person name="Hosaka A.J."/>
        </authorList>
    </citation>
    <scope>NUCLEOTIDE SEQUENCE [LARGE SCALE GENOMIC DNA]</scope>
    <source>
        <tissue evidence="3">Young leaves</tissue>
    </source>
</reference>
<evidence type="ECO:0000256" key="1">
    <source>
        <dbReference type="ARBA" id="ARBA00010582"/>
    </source>
</evidence>
<evidence type="ECO:0000256" key="2">
    <source>
        <dbReference type="SAM" id="Phobius"/>
    </source>
</evidence>
<keyword evidence="2" id="KW-0812">Transmembrane</keyword>
<comment type="similarity">
    <text evidence="1">Belongs to the GASA family.</text>
</comment>
<evidence type="ECO:0000313" key="4">
    <source>
        <dbReference type="Proteomes" id="UP001627284"/>
    </source>
</evidence>
<dbReference type="PANTHER" id="PTHR23201">
    <property type="entry name" value="EXTENSIN, PROLINE-RICH PROTEIN"/>
    <property type="match status" value="1"/>
</dbReference>
<dbReference type="InterPro" id="IPR003854">
    <property type="entry name" value="GASA"/>
</dbReference>
<feature type="non-terminal residue" evidence="3">
    <location>
        <position position="1"/>
    </location>
</feature>
<gene>
    <name evidence="3" type="ORF">AABB24_024742</name>
</gene>
<sequence length="143" mass="15801">ECLCSCYKYHLSLFSNFTSIVLSQLRIQSSQLSFIFVSKRMAFLKAFAALLIASLVLVHFTYALQEVINSKPPAPSPQPLKPIDCTGSCKTRCSKSSRQNLCNRACGSCCRTCHCVPPGTSGNYEACPCYFNLTTHNSTRKCP</sequence>
<dbReference type="Pfam" id="PF02704">
    <property type="entry name" value="GASA"/>
    <property type="match status" value="1"/>
</dbReference>
<dbReference type="Proteomes" id="UP001627284">
    <property type="component" value="Unassembled WGS sequence"/>
</dbReference>
<keyword evidence="4" id="KW-1185">Reference proteome</keyword>
<keyword evidence="2" id="KW-0472">Membrane</keyword>
<organism evidence="3 4">
    <name type="scientific">Solanum stoloniferum</name>
    <dbReference type="NCBI Taxonomy" id="62892"/>
    <lineage>
        <taxon>Eukaryota</taxon>
        <taxon>Viridiplantae</taxon>
        <taxon>Streptophyta</taxon>
        <taxon>Embryophyta</taxon>
        <taxon>Tracheophyta</taxon>
        <taxon>Spermatophyta</taxon>
        <taxon>Magnoliopsida</taxon>
        <taxon>eudicotyledons</taxon>
        <taxon>Gunneridae</taxon>
        <taxon>Pentapetalae</taxon>
        <taxon>asterids</taxon>
        <taxon>lamiids</taxon>
        <taxon>Solanales</taxon>
        <taxon>Solanaceae</taxon>
        <taxon>Solanoideae</taxon>
        <taxon>Solaneae</taxon>
        <taxon>Solanum</taxon>
    </lineage>
</organism>
<feature type="transmembrane region" description="Helical" evidence="2">
    <location>
        <begin position="42"/>
        <end position="64"/>
    </location>
</feature>
<keyword evidence="2" id="KW-1133">Transmembrane helix</keyword>
<proteinExistence type="inferred from homology"/>
<dbReference type="EMBL" id="JBJKTR010000014">
    <property type="protein sequence ID" value="KAL3345946.1"/>
    <property type="molecule type" value="Genomic_DNA"/>
</dbReference>
<protein>
    <recommendedName>
        <fullName evidence="5">Snakin-2</fullName>
    </recommendedName>
</protein>
<comment type="caution">
    <text evidence="3">The sequence shown here is derived from an EMBL/GenBank/DDBJ whole genome shotgun (WGS) entry which is preliminary data.</text>
</comment>